<dbReference type="InterPro" id="IPR012433">
    <property type="entry name" value="Imm11"/>
</dbReference>
<dbReference type="Proteomes" id="UP000238908">
    <property type="component" value="Unassembled WGS sequence"/>
</dbReference>
<evidence type="ECO:0000313" key="2">
    <source>
        <dbReference type="EMBL" id="PPU44056.1"/>
    </source>
</evidence>
<feature type="domain" description="Immunity MXAN-0049 protein" evidence="1">
    <location>
        <begin position="16"/>
        <end position="213"/>
    </location>
</feature>
<evidence type="ECO:0000313" key="3">
    <source>
        <dbReference type="Proteomes" id="UP000238908"/>
    </source>
</evidence>
<comment type="caution">
    <text evidence="2">The sequence shown here is derived from an EMBL/GenBank/DDBJ whole genome shotgun (WGS) entry which is preliminary data.</text>
</comment>
<gene>
    <name evidence="2" type="ORF">XdyCFBP7245_23070</name>
</gene>
<dbReference type="EMBL" id="MDEE01000092">
    <property type="protein sequence ID" value="PPU44056.1"/>
    <property type="molecule type" value="Genomic_DNA"/>
</dbReference>
<proteinExistence type="predicted"/>
<dbReference type="RefSeq" id="WP_104617691.1">
    <property type="nucleotide sequence ID" value="NZ_JBHLXZ010000100.1"/>
</dbReference>
<dbReference type="AlphaFoldDB" id="A0A2S7BFL8"/>
<accession>A0A2S7BFL8</accession>
<dbReference type="Pfam" id="PF07791">
    <property type="entry name" value="Imm11"/>
    <property type="match status" value="1"/>
</dbReference>
<protein>
    <recommendedName>
        <fullName evidence="1">Immunity MXAN-0049 protein domain-containing protein</fullName>
    </recommendedName>
</protein>
<name>A0A2S7BFL8_9XANT</name>
<sequence>MNDHDLATSNAPQKGEFYVLSPDMRGGGPGHGVVLENEMSVPLPEHVSLDPNKSGLKDLKEKPRLRQGIPKRMPNDLDSSFRSYWLISEPLKNLFEAFDSSAFAFAECDFILLDGSMAPAHYLCEVVREIDAIDLEASTVRVLTEGYPKGKYYSMVGGAKLAFHKDLVGSAHVFRTPYAAKVFCDRAFRDELIKNGYGKSRKSLGVWLTDAADY</sequence>
<organism evidence="2 3">
    <name type="scientific">Xanthomonas dyei</name>
    <dbReference type="NCBI Taxonomy" id="743699"/>
    <lineage>
        <taxon>Bacteria</taxon>
        <taxon>Pseudomonadati</taxon>
        <taxon>Pseudomonadota</taxon>
        <taxon>Gammaproteobacteria</taxon>
        <taxon>Lysobacterales</taxon>
        <taxon>Lysobacteraceae</taxon>
        <taxon>Xanthomonas</taxon>
    </lineage>
</organism>
<evidence type="ECO:0000259" key="1">
    <source>
        <dbReference type="Pfam" id="PF07791"/>
    </source>
</evidence>
<reference evidence="2 3" key="1">
    <citation type="submission" date="2016-08" db="EMBL/GenBank/DDBJ databases">
        <authorList>
            <person name="Seilhamer J.J."/>
        </authorList>
    </citation>
    <scope>NUCLEOTIDE SEQUENCE [LARGE SCALE GENOMIC DNA]</scope>
    <source>
        <strain evidence="2 3">CFBP7245</strain>
    </source>
</reference>